<accession>A0A420HTH3</accession>
<keyword evidence="3" id="KW-0813">Transport</keyword>
<dbReference type="PANTHER" id="PTHR22950">
    <property type="entry name" value="AMINO ACID TRANSPORTER"/>
    <property type="match status" value="1"/>
</dbReference>
<sequence length="552" mass="60711">MKNTDQSFRSLAEENHGLLSGNLDQDHEQITDLSYHGTEPFTSQLNRPARTPRSPRSPSASLNSRSPRTPNRVRFNLPPVENEINAVRGSPPPPYDDDLPESGHNSGSNPHSYSIPLLYNLGQTFPSSHDAQWGDEDVLSWAEQEQQRPKSGMRSAFMNMANSILGAGIIGQPYAFRQAGLLSGIILLIMLTVMVDWTIGLIVINSKLSGTNSFQGTMKHCFGRKGFVVISLGQWAFGFGGMVAFGIIVGDTIPHVVIALWPGVVNLPVLSLLANRRVVITVFISIISYPLSLYRDISKLSKASTLAFISMMIIIITVVSQAPFVPVESRGTFSDSFLTVKEGLFQAISVISFALVCHHNSLLIYDSLKTPTLDRFAAVTHYSTGVSMLACLLMALSGYLTFGSLTRGNVLNNFPPDNILVNLARLCFGLNMLTTLPLEAFVCREVMINYWFAGQPFNMFVHVFFTTFLVFSAMIFSLITCDLGVVFEIIGAISACGLAYVLPPLCYLKLSTRSWKSIPAVACIIFGFSTMIISLSQTFLKLFRHEEKSVSC</sequence>
<feature type="transmembrane region" description="Helical" evidence="9">
    <location>
        <begin position="376"/>
        <end position="399"/>
    </location>
</feature>
<dbReference type="Proteomes" id="UP000286134">
    <property type="component" value="Unassembled WGS sequence"/>
</dbReference>
<keyword evidence="7 9" id="KW-0472">Membrane</keyword>
<evidence type="ECO:0000256" key="7">
    <source>
        <dbReference type="ARBA" id="ARBA00023136"/>
    </source>
</evidence>
<protein>
    <submittedName>
        <fullName evidence="11">Vacuolar amino acid transporter 2</fullName>
    </submittedName>
</protein>
<feature type="transmembrane region" description="Helical" evidence="9">
    <location>
        <begin position="520"/>
        <end position="540"/>
    </location>
</feature>
<keyword evidence="5" id="KW-0029">Amino-acid transport</keyword>
<dbReference type="PANTHER" id="PTHR22950:SF458">
    <property type="entry name" value="SODIUM-COUPLED NEUTRAL AMINO ACID TRANSPORTER 11-RELATED"/>
    <property type="match status" value="1"/>
</dbReference>
<feature type="transmembrane region" description="Helical" evidence="9">
    <location>
        <begin position="485"/>
        <end position="508"/>
    </location>
</feature>
<evidence type="ECO:0000256" key="8">
    <source>
        <dbReference type="SAM" id="MobiDB-lite"/>
    </source>
</evidence>
<dbReference type="GO" id="GO:0005783">
    <property type="term" value="C:endoplasmic reticulum"/>
    <property type="evidence" value="ECO:0007669"/>
    <property type="project" value="TreeGrafter"/>
</dbReference>
<keyword evidence="12" id="KW-1185">Reference proteome</keyword>
<evidence type="ECO:0000256" key="3">
    <source>
        <dbReference type="ARBA" id="ARBA00022448"/>
    </source>
</evidence>
<comment type="caution">
    <text evidence="11">The sequence shown here is derived from an EMBL/GenBank/DDBJ whole genome shotgun (WGS) entry which is preliminary data.</text>
</comment>
<evidence type="ECO:0000256" key="5">
    <source>
        <dbReference type="ARBA" id="ARBA00022970"/>
    </source>
</evidence>
<gene>
    <name evidence="11" type="ORF">OnM2_048061</name>
</gene>
<comment type="subcellular location">
    <subcellularLocation>
        <location evidence="1">Membrane</location>
        <topology evidence="1">Multi-pass membrane protein</topology>
    </subcellularLocation>
</comment>
<dbReference type="InterPro" id="IPR013057">
    <property type="entry name" value="AA_transpt_TM"/>
</dbReference>
<dbReference type="AlphaFoldDB" id="A0A420HTH3"/>
<keyword evidence="4 9" id="KW-0812">Transmembrane</keyword>
<evidence type="ECO:0000256" key="4">
    <source>
        <dbReference type="ARBA" id="ARBA00022692"/>
    </source>
</evidence>
<proteinExistence type="inferred from homology"/>
<evidence type="ECO:0000313" key="12">
    <source>
        <dbReference type="Proteomes" id="UP000286134"/>
    </source>
</evidence>
<feature type="transmembrane region" description="Helical" evidence="9">
    <location>
        <begin position="226"/>
        <end position="249"/>
    </location>
</feature>
<dbReference type="GO" id="GO:0016020">
    <property type="term" value="C:membrane"/>
    <property type="evidence" value="ECO:0007669"/>
    <property type="project" value="UniProtKB-SubCell"/>
</dbReference>
<keyword evidence="6 9" id="KW-1133">Transmembrane helix</keyword>
<name>A0A420HTH3_9PEZI</name>
<dbReference type="OrthoDB" id="28208at2759"/>
<feature type="transmembrane region" description="Helical" evidence="9">
    <location>
        <begin position="344"/>
        <end position="364"/>
    </location>
</feature>
<dbReference type="Pfam" id="PF01490">
    <property type="entry name" value="Aa_trans"/>
    <property type="match status" value="1"/>
</dbReference>
<feature type="transmembrane region" description="Helical" evidence="9">
    <location>
        <begin position="419"/>
        <end position="438"/>
    </location>
</feature>
<dbReference type="STRING" id="212602.A0A420HTH3"/>
<dbReference type="EMBL" id="MCFK01004804">
    <property type="protein sequence ID" value="RKF60751.1"/>
    <property type="molecule type" value="Genomic_DNA"/>
</dbReference>
<feature type="domain" description="Amino acid transporter transmembrane" evidence="10">
    <location>
        <begin position="150"/>
        <end position="539"/>
    </location>
</feature>
<evidence type="ECO:0000256" key="1">
    <source>
        <dbReference type="ARBA" id="ARBA00004141"/>
    </source>
</evidence>
<feature type="region of interest" description="Disordered" evidence="8">
    <location>
        <begin position="1"/>
        <end position="110"/>
    </location>
</feature>
<comment type="similarity">
    <text evidence="2">Belongs to the amino acid/polyamine transporter 2 family.</text>
</comment>
<evidence type="ECO:0000256" key="9">
    <source>
        <dbReference type="SAM" id="Phobius"/>
    </source>
</evidence>
<evidence type="ECO:0000313" key="11">
    <source>
        <dbReference type="EMBL" id="RKF60751.1"/>
    </source>
</evidence>
<organism evidence="11 12">
    <name type="scientific">Erysiphe neolycopersici</name>
    <dbReference type="NCBI Taxonomy" id="212602"/>
    <lineage>
        <taxon>Eukaryota</taxon>
        <taxon>Fungi</taxon>
        <taxon>Dikarya</taxon>
        <taxon>Ascomycota</taxon>
        <taxon>Pezizomycotina</taxon>
        <taxon>Leotiomycetes</taxon>
        <taxon>Erysiphales</taxon>
        <taxon>Erysiphaceae</taxon>
        <taxon>Erysiphe</taxon>
    </lineage>
</organism>
<feature type="transmembrane region" description="Helical" evidence="9">
    <location>
        <begin position="156"/>
        <end position="175"/>
    </location>
</feature>
<reference evidence="11 12" key="1">
    <citation type="journal article" date="2018" name="BMC Genomics">
        <title>Comparative genome analyses reveal sequence features reflecting distinct modes of host-adaptation between dicot and monocot powdery mildew.</title>
        <authorList>
            <person name="Wu Y."/>
            <person name="Ma X."/>
            <person name="Pan Z."/>
            <person name="Kale S.D."/>
            <person name="Song Y."/>
            <person name="King H."/>
            <person name="Zhang Q."/>
            <person name="Presley C."/>
            <person name="Deng X."/>
            <person name="Wei C.I."/>
            <person name="Xiao S."/>
        </authorList>
    </citation>
    <scope>NUCLEOTIDE SEQUENCE [LARGE SCALE GENOMIC DNA]</scope>
    <source>
        <strain evidence="11">UMSG2</strain>
    </source>
</reference>
<dbReference type="GO" id="GO:0015179">
    <property type="term" value="F:L-amino acid transmembrane transporter activity"/>
    <property type="evidence" value="ECO:0007669"/>
    <property type="project" value="TreeGrafter"/>
</dbReference>
<evidence type="ECO:0000256" key="6">
    <source>
        <dbReference type="ARBA" id="ARBA00022989"/>
    </source>
</evidence>
<feature type="transmembrane region" description="Helical" evidence="9">
    <location>
        <begin position="459"/>
        <end position="479"/>
    </location>
</feature>
<feature type="transmembrane region" description="Helical" evidence="9">
    <location>
        <begin position="181"/>
        <end position="205"/>
    </location>
</feature>
<evidence type="ECO:0000259" key="10">
    <source>
        <dbReference type="Pfam" id="PF01490"/>
    </source>
</evidence>
<feature type="compositionally biased region" description="Low complexity" evidence="8">
    <location>
        <begin position="46"/>
        <end position="68"/>
    </location>
</feature>
<feature type="transmembrane region" description="Helical" evidence="9">
    <location>
        <begin position="303"/>
        <end position="324"/>
    </location>
</feature>
<evidence type="ECO:0000256" key="2">
    <source>
        <dbReference type="ARBA" id="ARBA00008066"/>
    </source>
</evidence>